<comment type="caution">
    <text evidence="2">The sequence shown here is derived from an EMBL/GenBank/DDBJ whole genome shotgun (WGS) entry which is preliminary data.</text>
</comment>
<dbReference type="EMBL" id="JARJCM010000017">
    <property type="protein sequence ID" value="KAJ7041320.1"/>
    <property type="molecule type" value="Genomic_DNA"/>
</dbReference>
<accession>A0AAD6TA77</accession>
<evidence type="ECO:0000313" key="3">
    <source>
        <dbReference type="Proteomes" id="UP001218188"/>
    </source>
</evidence>
<reference evidence="2" key="1">
    <citation type="submission" date="2023-03" db="EMBL/GenBank/DDBJ databases">
        <title>Massive genome expansion in bonnet fungi (Mycena s.s.) driven by repeated elements and novel gene families across ecological guilds.</title>
        <authorList>
            <consortium name="Lawrence Berkeley National Laboratory"/>
            <person name="Harder C.B."/>
            <person name="Miyauchi S."/>
            <person name="Viragh M."/>
            <person name="Kuo A."/>
            <person name="Thoen E."/>
            <person name="Andreopoulos B."/>
            <person name="Lu D."/>
            <person name="Skrede I."/>
            <person name="Drula E."/>
            <person name="Henrissat B."/>
            <person name="Morin E."/>
            <person name="Kohler A."/>
            <person name="Barry K."/>
            <person name="LaButti K."/>
            <person name="Morin E."/>
            <person name="Salamov A."/>
            <person name="Lipzen A."/>
            <person name="Mereny Z."/>
            <person name="Hegedus B."/>
            <person name="Baldrian P."/>
            <person name="Stursova M."/>
            <person name="Weitz H."/>
            <person name="Taylor A."/>
            <person name="Grigoriev I.V."/>
            <person name="Nagy L.G."/>
            <person name="Martin F."/>
            <person name="Kauserud H."/>
        </authorList>
    </citation>
    <scope>NUCLEOTIDE SEQUENCE</scope>
    <source>
        <strain evidence="2">CBHHK200</strain>
    </source>
</reference>
<feature type="region of interest" description="Disordered" evidence="1">
    <location>
        <begin position="1"/>
        <end position="21"/>
    </location>
</feature>
<name>A0AAD6TA77_9AGAR</name>
<gene>
    <name evidence="2" type="ORF">C8F04DRAFT_1302130</name>
</gene>
<evidence type="ECO:0000256" key="1">
    <source>
        <dbReference type="SAM" id="MobiDB-lite"/>
    </source>
</evidence>
<sequence>MSTRLNRVPHLLPPSLSPPPPFPRSSHGLLHLLVHDALHHRCADEIKFPEDFNIVPVPIPPSARCCRSQVLSVARHSTRSPPARLDIRGVRSWSRILTLCIRCGVAAGREESEMRASKKPKVVDESPAIHDSDSEGLKIFLSSKKSVPKTEATEPNIPTIILVHRRAVYNYAPHAVLLPPPDVPRDGKYKFCNRAKAFVDSGHRIFNANKGGEDEGVGGVTEGAACMDLNGTGDGCHHG</sequence>
<feature type="compositionally biased region" description="Pro residues" evidence="1">
    <location>
        <begin position="11"/>
        <end position="21"/>
    </location>
</feature>
<evidence type="ECO:0000313" key="2">
    <source>
        <dbReference type="EMBL" id="KAJ7041320.1"/>
    </source>
</evidence>
<organism evidence="2 3">
    <name type="scientific">Mycena alexandri</name>
    <dbReference type="NCBI Taxonomy" id="1745969"/>
    <lineage>
        <taxon>Eukaryota</taxon>
        <taxon>Fungi</taxon>
        <taxon>Dikarya</taxon>
        <taxon>Basidiomycota</taxon>
        <taxon>Agaricomycotina</taxon>
        <taxon>Agaricomycetes</taxon>
        <taxon>Agaricomycetidae</taxon>
        <taxon>Agaricales</taxon>
        <taxon>Marasmiineae</taxon>
        <taxon>Mycenaceae</taxon>
        <taxon>Mycena</taxon>
    </lineage>
</organism>
<protein>
    <submittedName>
        <fullName evidence="2">Uncharacterized protein</fullName>
    </submittedName>
</protein>
<dbReference type="Proteomes" id="UP001218188">
    <property type="component" value="Unassembled WGS sequence"/>
</dbReference>
<proteinExistence type="predicted"/>
<dbReference type="AlphaFoldDB" id="A0AAD6TA77"/>
<keyword evidence="3" id="KW-1185">Reference proteome</keyword>